<dbReference type="RefSeq" id="WP_196957191.1">
    <property type="nucleotide sequence ID" value="NZ_JADWYK010000021.1"/>
</dbReference>
<accession>A0ABS0L7Q0</accession>
<organism evidence="1 2">
    <name type="scientific">Hymenobacter guriensis</name>
    <dbReference type="NCBI Taxonomy" id="2793065"/>
    <lineage>
        <taxon>Bacteria</taxon>
        <taxon>Pseudomonadati</taxon>
        <taxon>Bacteroidota</taxon>
        <taxon>Cytophagia</taxon>
        <taxon>Cytophagales</taxon>
        <taxon>Hymenobacteraceae</taxon>
        <taxon>Hymenobacter</taxon>
    </lineage>
</organism>
<dbReference type="InterPro" id="IPR005335">
    <property type="entry name" value="Terminase_ssu"/>
</dbReference>
<proteinExistence type="predicted"/>
<gene>
    <name evidence="1" type="ORF">I5L79_21690</name>
</gene>
<reference evidence="1 2" key="1">
    <citation type="submission" date="2020-11" db="EMBL/GenBank/DDBJ databases">
        <title>Hymenobacter sp.</title>
        <authorList>
            <person name="Kim M.K."/>
        </authorList>
    </citation>
    <scope>NUCLEOTIDE SEQUENCE [LARGE SCALE GENOMIC DNA]</scope>
    <source>
        <strain evidence="1 2">BT594</strain>
    </source>
</reference>
<comment type="caution">
    <text evidence="1">The sequence shown here is derived from an EMBL/GenBank/DDBJ whole genome shotgun (WGS) entry which is preliminary data.</text>
</comment>
<dbReference type="EMBL" id="JADWYK010000021">
    <property type="protein sequence ID" value="MBG8556173.1"/>
    <property type="molecule type" value="Genomic_DNA"/>
</dbReference>
<dbReference type="Gene3D" id="1.10.10.1400">
    <property type="entry name" value="Terminase, small subunit, N-terminal DNA-binding domain, HTH motif"/>
    <property type="match status" value="1"/>
</dbReference>
<dbReference type="InterPro" id="IPR038713">
    <property type="entry name" value="Terminase_Gp1_N_sf"/>
</dbReference>
<name>A0ABS0L7Q0_9BACT</name>
<dbReference type="Pfam" id="PF03592">
    <property type="entry name" value="Terminase_2"/>
    <property type="match status" value="1"/>
</dbReference>
<protein>
    <submittedName>
        <fullName evidence="1">Terminase small subunit</fullName>
    </submittedName>
</protein>
<evidence type="ECO:0000313" key="1">
    <source>
        <dbReference type="EMBL" id="MBG8556173.1"/>
    </source>
</evidence>
<dbReference type="Proteomes" id="UP000601099">
    <property type="component" value="Unassembled WGS sequence"/>
</dbReference>
<keyword evidence="2" id="KW-1185">Reference proteome</keyword>
<evidence type="ECO:0000313" key="2">
    <source>
        <dbReference type="Proteomes" id="UP000601099"/>
    </source>
</evidence>
<sequence length="262" mass="29760">MSGSQEESPEAVELTDKQRRFIEEYPKDCNKAAAARRAGYEPQYAAQMGYENYIKPYIRKAIDQRMRELAISGDEALKNVSDMATTRLNDFLVVRQVQGYEQVEMYVSVLAAKQREEIEFIEEFAGRENIRLFDSEGGLTAIGKRLQKAKEQLLEYELEMLHHGKDLIRLVAGKPIAVEVADLDLVAIARAKEEGRIKSYKLTKDGVSVEMYDALAANRDLLKIDGRFVDRVEVKDTTEVDYSKLSKEALAEILNATQPKQD</sequence>